<evidence type="ECO:0000313" key="3">
    <source>
        <dbReference type="Proteomes" id="UP001231941"/>
    </source>
</evidence>
<dbReference type="PROSITE" id="PS51704">
    <property type="entry name" value="GP_PDE"/>
    <property type="match status" value="1"/>
</dbReference>
<accession>A0ABT9IU51</accession>
<gene>
    <name evidence="2" type="ORF">Q5Y73_02105</name>
</gene>
<protein>
    <submittedName>
        <fullName evidence="2">Glycerophosphodiester phosphodiesterase</fullName>
    </submittedName>
</protein>
<comment type="caution">
    <text evidence="2">The sequence shown here is derived from an EMBL/GenBank/DDBJ whole genome shotgun (WGS) entry which is preliminary data.</text>
</comment>
<dbReference type="SUPFAM" id="SSF51695">
    <property type="entry name" value="PLC-like phosphodiesterases"/>
    <property type="match status" value="1"/>
</dbReference>
<dbReference type="RefSeq" id="WP_305990190.1">
    <property type="nucleotide sequence ID" value="NZ_JAVAMP010000001.1"/>
</dbReference>
<dbReference type="PANTHER" id="PTHR46211:SF1">
    <property type="entry name" value="GLYCEROPHOSPHODIESTER PHOSPHODIESTERASE, CYTOPLASMIC"/>
    <property type="match status" value="1"/>
</dbReference>
<dbReference type="CDD" id="cd08563">
    <property type="entry name" value="GDPD_TtGDE_like"/>
    <property type="match status" value="1"/>
</dbReference>
<proteinExistence type="predicted"/>
<reference evidence="2 3" key="1">
    <citation type="submission" date="2023-08" db="EMBL/GenBank/DDBJ databases">
        <authorList>
            <person name="Park J.-S."/>
        </authorList>
    </citation>
    <scope>NUCLEOTIDE SEQUENCE [LARGE SCALE GENOMIC DNA]</scope>
    <source>
        <strain evidence="2 3">2205SS18-9</strain>
    </source>
</reference>
<dbReference type="Gene3D" id="3.20.20.190">
    <property type="entry name" value="Phosphatidylinositol (PI) phosphodiesterase"/>
    <property type="match status" value="1"/>
</dbReference>
<feature type="domain" description="GP-PDE" evidence="1">
    <location>
        <begin position="7"/>
        <end position="242"/>
    </location>
</feature>
<organism evidence="2 3">
    <name type="scientific">Chengkuizengella axinellae</name>
    <dbReference type="NCBI Taxonomy" id="3064388"/>
    <lineage>
        <taxon>Bacteria</taxon>
        <taxon>Bacillati</taxon>
        <taxon>Bacillota</taxon>
        <taxon>Bacilli</taxon>
        <taxon>Bacillales</taxon>
        <taxon>Paenibacillaceae</taxon>
        <taxon>Chengkuizengella</taxon>
    </lineage>
</organism>
<name>A0ABT9IU51_9BACL</name>
<dbReference type="InterPro" id="IPR030395">
    <property type="entry name" value="GP_PDE_dom"/>
</dbReference>
<keyword evidence="3" id="KW-1185">Reference proteome</keyword>
<evidence type="ECO:0000259" key="1">
    <source>
        <dbReference type="PROSITE" id="PS51704"/>
    </source>
</evidence>
<dbReference type="PANTHER" id="PTHR46211">
    <property type="entry name" value="GLYCEROPHOSPHORYL DIESTER PHOSPHODIESTERASE"/>
    <property type="match status" value="1"/>
</dbReference>
<dbReference type="InterPro" id="IPR017946">
    <property type="entry name" value="PLC-like_Pdiesterase_TIM-brl"/>
</dbReference>
<evidence type="ECO:0000313" key="2">
    <source>
        <dbReference type="EMBL" id="MDP5272889.1"/>
    </source>
</evidence>
<dbReference type="Proteomes" id="UP001231941">
    <property type="component" value="Unassembled WGS sequence"/>
</dbReference>
<dbReference type="Pfam" id="PF03009">
    <property type="entry name" value="GDPD"/>
    <property type="match status" value="1"/>
</dbReference>
<dbReference type="EMBL" id="JAVAMP010000001">
    <property type="protein sequence ID" value="MDP5272889.1"/>
    <property type="molecule type" value="Genomic_DNA"/>
</dbReference>
<sequence length="247" mass="27957">MNLHNGTLIFAHRGASGTHPENTMTSFEKAYEVGSEGIELDVHLTKDGEVVVLHDEKVDRTTDGTGFVQDKTEKEMKQLDAGVWFSQKYKGEKIPTLQEVLEWISNKSMRLNIELKNDLIPYKGLEEKVIQMVHNYGLSDSVILSSFNHYSLVKVNQISGEIKTAVLTTDILYQPWHYVKSLGASALHCSRSYALSNMVAEAQKYIPVRAFTINDETEMKELLAKRLSALMTDFPERAIKVRSSLFE</sequence>